<sequence>MLEESPTETSDRAEHLECFFYSEAEAADRLGLHRTTLRSLALAGKSPVEAIHLTEHRRVYRRIDIHRLAGIDQ</sequence>
<protein>
    <recommendedName>
        <fullName evidence="3">Helix-turn-helix domain-containing protein</fullName>
    </recommendedName>
</protein>
<accession>A0ABP7AV09</accession>
<evidence type="ECO:0008006" key="3">
    <source>
        <dbReference type="Google" id="ProtNLM"/>
    </source>
</evidence>
<proteinExistence type="predicted"/>
<evidence type="ECO:0000313" key="1">
    <source>
        <dbReference type="EMBL" id="GAA3640495.1"/>
    </source>
</evidence>
<dbReference type="Proteomes" id="UP001501697">
    <property type="component" value="Unassembled WGS sequence"/>
</dbReference>
<dbReference type="EMBL" id="BAAAYU010000005">
    <property type="protein sequence ID" value="GAA3640495.1"/>
    <property type="molecule type" value="Genomic_DNA"/>
</dbReference>
<comment type="caution">
    <text evidence="1">The sequence shown here is derived from an EMBL/GenBank/DDBJ whole genome shotgun (WGS) entry which is preliminary data.</text>
</comment>
<evidence type="ECO:0000313" key="2">
    <source>
        <dbReference type="Proteomes" id="UP001501697"/>
    </source>
</evidence>
<keyword evidence="2" id="KW-1185">Reference proteome</keyword>
<reference evidence="2" key="1">
    <citation type="journal article" date="2019" name="Int. J. Syst. Evol. Microbiol.">
        <title>The Global Catalogue of Microorganisms (GCM) 10K type strain sequencing project: providing services to taxonomists for standard genome sequencing and annotation.</title>
        <authorList>
            <consortium name="The Broad Institute Genomics Platform"/>
            <consortium name="The Broad Institute Genome Sequencing Center for Infectious Disease"/>
            <person name="Wu L."/>
            <person name="Ma J."/>
        </authorList>
    </citation>
    <scope>NUCLEOTIDE SEQUENCE [LARGE SCALE GENOMIC DNA]</scope>
    <source>
        <strain evidence="2">JCM 16544</strain>
    </source>
</reference>
<name>A0ABP7AV09_9MICO</name>
<organism evidence="1 2">
    <name type="scientific">Microbacterium awajiense</name>
    <dbReference type="NCBI Taxonomy" id="415214"/>
    <lineage>
        <taxon>Bacteria</taxon>
        <taxon>Bacillati</taxon>
        <taxon>Actinomycetota</taxon>
        <taxon>Actinomycetes</taxon>
        <taxon>Micrococcales</taxon>
        <taxon>Microbacteriaceae</taxon>
        <taxon>Microbacterium</taxon>
    </lineage>
</organism>
<gene>
    <name evidence="1" type="ORF">GCM10022200_25200</name>
</gene>